<sequence length="416" mass="45641">MIWQEKKFKLNFKLEMEVFMKKDFLMSVIVAIILVFAVKTYYDKKGDNNTHVTAKKEVSEVSNENEMLVPGYALGEIPPITAPEMPDLSVTENPDAKITLDMTKKISSVPGINVTPVKVENSNIVGGDYSMQIGQNGDGKFTDKDKSVQTDGKGAGQYTDENVTIQRNEDGSGQYINKVTGVTLQVDAQGEGKYLDEKNKVSFQIGADGTGVYKDEKNNVTVTINEKNSTYTSGDITIENNGDGSGTYNDKAKNLLIENDGKGKAKITFNGKTTEVDAKPLEKPEKFSKLKMVPPVPSIEANSLLITLDSGILFDVDKYDVRPEAEEVLKNLAIVLKEADIKAFEIDGHTDSDAGDKHNQILSENRANAVKNFLTSQGITAEITIKGYGKTRPIASNDTPEGKQKNRRVEIIIPTI</sequence>
<dbReference type="Pfam" id="PF00691">
    <property type="entry name" value="OmpA"/>
    <property type="match status" value="1"/>
</dbReference>
<dbReference type="PANTHER" id="PTHR30329">
    <property type="entry name" value="STATOR ELEMENT OF FLAGELLAR MOTOR COMPLEX"/>
    <property type="match status" value="1"/>
</dbReference>
<evidence type="ECO:0000256" key="2">
    <source>
        <dbReference type="ARBA" id="ARBA00023136"/>
    </source>
</evidence>
<gene>
    <name evidence="8" type="ORF">HMPREF9094_0795</name>
</gene>
<dbReference type="InterPro" id="IPR006665">
    <property type="entry name" value="OmpA-like"/>
</dbReference>
<dbReference type="CDD" id="cd07185">
    <property type="entry name" value="OmpA_C-like"/>
    <property type="match status" value="1"/>
</dbReference>
<dbReference type="HOGENOM" id="CLU_051997_0_0_0"/>
<evidence type="ECO:0000256" key="5">
    <source>
        <dbReference type="SAM" id="MobiDB-lite"/>
    </source>
</evidence>
<keyword evidence="9" id="KW-1185">Reference proteome</keyword>
<evidence type="ECO:0000313" key="9">
    <source>
        <dbReference type="Proteomes" id="UP000005392"/>
    </source>
</evidence>
<dbReference type="PANTHER" id="PTHR30329:SF21">
    <property type="entry name" value="LIPOPROTEIN YIAD-RELATED"/>
    <property type="match status" value="1"/>
</dbReference>
<keyword evidence="6" id="KW-1133">Transmembrane helix</keyword>
<dbReference type="Gene3D" id="3.30.1330.60">
    <property type="entry name" value="OmpA-like domain"/>
    <property type="match status" value="1"/>
</dbReference>
<dbReference type="AlphaFoldDB" id="F9ELJ0"/>
<dbReference type="EMBL" id="AFQD01000127">
    <property type="protein sequence ID" value="EGQ80178.1"/>
    <property type="molecule type" value="Genomic_DNA"/>
</dbReference>
<organism evidence="8 9">
    <name type="scientific">Fusobacterium animalis ATCC 51191</name>
    <dbReference type="NCBI Taxonomy" id="997347"/>
    <lineage>
        <taxon>Bacteria</taxon>
        <taxon>Fusobacteriati</taxon>
        <taxon>Fusobacteriota</taxon>
        <taxon>Fusobacteriia</taxon>
        <taxon>Fusobacteriales</taxon>
        <taxon>Fusobacteriaceae</taxon>
        <taxon>Fusobacterium</taxon>
    </lineage>
</organism>
<dbReference type="PATRIC" id="fig|997347.4.peg.737"/>
<dbReference type="PRINTS" id="PR01021">
    <property type="entry name" value="OMPADOMAIN"/>
</dbReference>
<dbReference type="STRING" id="76859.RN98_08280"/>
<dbReference type="InterPro" id="IPR006664">
    <property type="entry name" value="OMP_bac"/>
</dbReference>
<comment type="subcellular location">
    <subcellularLocation>
        <location evidence="1">Cell outer membrane</location>
    </subcellularLocation>
</comment>
<dbReference type="InterPro" id="IPR036737">
    <property type="entry name" value="OmpA-like_sf"/>
</dbReference>
<comment type="caution">
    <text evidence="8">The sequence shown here is derived from an EMBL/GenBank/DDBJ whole genome shotgun (WGS) entry which is preliminary data.</text>
</comment>
<feature type="domain" description="OmpA-like" evidence="7">
    <location>
        <begin position="301"/>
        <end position="416"/>
    </location>
</feature>
<evidence type="ECO:0000313" key="8">
    <source>
        <dbReference type="EMBL" id="EGQ80178.1"/>
    </source>
</evidence>
<evidence type="ECO:0000259" key="7">
    <source>
        <dbReference type="PROSITE" id="PS51123"/>
    </source>
</evidence>
<proteinExistence type="predicted"/>
<dbReference type="GO" id="GO:0009279">
    <property type="term" value="C:cell outer membrane"/>
    <property type="evidence" value="ECO:0007669"/>
    <property type="project" value="UniProtKB-SubCell"/>
</dbReference>
<dbReference type="SUPFAM" id="SSF103088">
    <property type="entry name" value="OmpA-like"/>
    <property type="match status" value="1"/>
</dbReference>
<evidence type="ECO:0000256" key="4">
    <source>
        <dbReference type="PROSITE-ProRule" id="PRU00473"/>
    </source>
</evidence>
<evidence type="ECO:0000256" key="3">
    <source>
        <dbReference type="ARBA" id="ARBA00023237"/>
    </source>
</evidence>
<dbReference type="Proteomes" id="UP000005392">
    <property type="component" value="Unassembled WGS sequence"/>
</dbReference>
<name>F9ELJ0_9FUSO</name>
<accession>F9ELJ0</accession>
<keyword evidence="3" id="KW-0998">Cell outer membrane</keyword>
<keyword evidence="2 4" id="KW-0472">Membrane</keyword>
<evidence type="ECO:0000256" key="6">
    <source>
        <dbReference type="SAM" id="Phobius"/>
    </source>
</evidence>
<protein>
    <submittedName>
        <fullName evidence="8">Outer membrane porin F</fullName>
    </submittedName>
</protein>
<evidence type="ECO:0000256" key="1">
    <source>
        <dbReference type="ARBA" id="ARBA00004442"/>
    </source>
</evidence>
<dbReference type="InterPro" id="IPR050330">
    <property type="entry name" value="Bact_OuterMem_StrucFunc"/>
</dbReference>
<keyword evidence="6" id="KW-0812">Transmembrane</keyword>
<dbReference type="PROSITE" id="PS51123">
    <property type="entry name" value="OMPA_2"/>
    <property type="match status" value="1"/>
</dbReference>
<reference evidence="8 9" key="1">
    <citation type="submission" date="2011-05" db="EMBL/GenBank/DDBJ databases">
        <authorList>
            <person name="Muzny D."/>
            <person name="Qin X."/>
            <person name="Deng J."/>
            <person name="Jiang H."/>
            <person name="Liu Y."/>
            <person name="Qu J."/>
            <person name="Song X.-Z."/>
            <person name="Zhang L."/>
            <person name="Thornton R."/>
            <person name="Coyle M."/>
            <person name="Francisco L."/>
            <person name="Jackson L."/>
            <person name="Javaid M."/>
            <person name="Korchina V."/>
            <person name="Kovar C."/>
            <person name="Mata R."/>
            <person name="Mathew T."/>
            <person name="Ngo R."/>
            <person name="Nguyen L."/>
            <person name="Nguyen N."/>
            <person name="Okwuonu G."/>
            <person name="Ongeri F."/>
            <person name="Pham C."/>
            <person name="Simmons D."/>
            <person name="Wilczek-Boney K."/>
            <person name="Hale W."/>
            <person name="Jakkamsetti A."/>
            <person name="Pham P."/>
            <person name="Ruth R."/>
            <person name="San Lucas F."/>
            <person name="Warren J."/>
            <person name="Zhang J."/>
            <person name="Zhao Z."/>
            <person name="Zhou C."/>
            <person name="Zhu D."/>
            <person name="Lee S."/>
            <person name="Bess C."/>
            <person name="Blankenburg K."/>
            <person name="Forbes L."/>
            <person name="Fu Q."/>
            <person name="Gubbala S."/>
            <person name="Hirani K."/>
            <person name="Jayaseelan J.C."/>
            <person name="Lara F."/>
            <person name="Munidasa M."/>
            <person name="Palculict T."/>
            <person name="Patil S."/>
            <person name="Pu L.-L."/>
            <person name="Saada N."/>
            <person name="Tang L."/>
            <person name="Weissenberger G."/>
            <person name="Zhu Y."/>
            <person name="Hemphill L."/>
            <person name="Shang Y."/>
            <person name="Youmans B."/>
            <person name="Ayvaz T."/>
            <person name="Ross M."/>
            <person name="Santibanez J."/>
            <person name="Aqrawi P."/>
            <person name="Gross S."/>
            <person name="Joshi V."/>
            <person name="Fowler G."/>
            <person name="Nazareth L."/>
            <person name="Reid J."/>
            <person name="Worley K."/>
            <person name="Petrosino J."/>
            <person name="Highlander S."/>
            <person name="Gibbs R."/>
        </authorList>
    </citation>
    <scope>NUCLEOTIDE SEQUENCE [LARGE SCALE GENOMIC DNA]</scope>
    <source>
        <strain evidence="8 9">ATCC 51191</strain>
    </source>
</reference>
<feature type="transmembrane region" description="Helical" evidence="6">
    <location>
        <begin position="24"/>
        <end position="42"/>
    </location>
</feature>
<feature type="region of interest" description="Disordered" evidence="5">
    <location>
        <begin position="138"/>
        <end position="157"/>
    </location>
</feature>